<dbReference type="PATRIC" id="fig|1122985.7.peg.2407"/>
<dbReference type="AlphaFoldDB" id="A0A069QG13"/>
<evidence type="ECO:0000313" key="2">
    <source>
        <dbReference type="Proteomes" id="UP000027442"/>
    </source>
</evidence>
<evidence type="ECO:0000313" key="1">
    <source>
        <dbReference type="EMBL" id="KDR51602.1"/>
    </source>
</evidence>
<accession>A0A069QG13</accession>
<gene>
    <name evidence="1" type="ORF">HMPREF1991_02324</name>
</gene>
<sequence>MQPHVNSFQRAAMDTLAHLFVIYLYHVNGSRMATMRTTAT</sequence>
<name>A0A069QG13_HOYLO</name>
<comment type="caution">
    <text evidence="1">The sequence shown here is derived from an EMBL/GenBank/DDBJ whole genome shotgun (WGS) entry which is preliminary data.</text>
</comment>
<keyword evidence="2" id="KW-1185">Reference proteome</keyword>
<organism evidence="1 2">
    <name type="scientific">Hoylesella loescheii DSM 19665 = JCM 12249 = ATCC 15930</name>
    <dbReference type="NCBI Taxonomy" id="1122985"/>
    <lineage>
        <taxon>Bacteria</taxon>
        <taxon>Pseudomonadati</taxon>
        <taxon>Bacteroidota</taxon>
        <taxon>Bacteroidia</taxon>
        <taxon>Bacteroidales</taxon>
        <taxon>Prevotellaceae</taxon>
        <taxon>Hoylesella</taxon>
    </lineage>
</organism>
<dbReference type="HOGENOM" id="CLU_3294288_0_0_10"/>
<dbReference type="Proteomes" id="UP000027442">
    <property type="component" value="Unassembled WGS sequence"/>
</dbReference>
<protein>
    <submittedName>
        <fullName evidence="1">Uncharacterized protein</fullName>
    </submittedName>
</protein>
<proteinExistence type="predicted"/>
<dbReference type="EMBL" id="JNGW01000098">
    <property type="protein sequence ID" value="KDR51602.1"/>
    <property type="molecule type" value="Genomic_DNA"/>
</dbReference>
<reference evidence="1 2" key="1">
    <citation type="submission" date="2013-08" db="EMBL/GenBank/DDBJ databases">
        <authorList>
            <person name="Weinstock G."/>
            <person name="Sodergren E."/>
            <person name="Wylie T."/>
            <person name="Fulton L."/>
            <person name="Fulton R."/>
            <person name="Fronick C."/>
            <person name="O'Laughlin M."/>
            <person name="Godfrey J."/>
            <person name="Miner T."/>
            <person name="Herter B."/>
            <person name="Appelbaum E."/>
            <person name="Cordes M."/>
            <person name="Lek S."/>
            <person name="Wollam A."/>
            <person name="Pepin K.H."/>
            <person name="Palsikar V.B."/>
            <person name="Mitreva M."/>
            <person name="Wilson R.K."/>
        </authorList>
    </citation>
    <scope>NUCLEOTIDE SEQUENCE [LARGE SCALE GENOMIC DNA]</scope>
    <source>
        <strain evidence="1 2">ATCC 15930</strain>
    </source>
</reference>